<protein>
    <submittedName>
        <fullName evidence="2">Uncharacterized protein</fullName>
    </submittedName>
</protein>
<sequence length="193" mass="19981">MGTPRGARPVKGMAQAAAAPCHIASPRVRPRTWTDHAKSKSRSTRSHRRAAAASRGGAACCVRAAVAAAHSSRTEPPSCRRSPDRPRPLAALVGDLKSPCRGPGNVDRPVRIRPDSSRRDAGRAGAGRPVHQPQPPLRPAKGCASEATPPERGGERPPDTSASAAGLIRFQAGGPCLSGRQVAAARPGPDDNS</sequence>
<feature type="compositionally biased region" description="Basic and acidic residues" evidence="1">
    <location>
        <begin position="108"/>
        <end position="122"/>
    </location>
</feature>
<feature type="compositionally biased region" description="Low complexity" evidence="1">
    <location>
        <begin position="51"/>
        <end position="80"/>
    </location>
</feature>
<reference evidence="2 3" key="1">
    <citation type="submission" date="2018-04" db="EMBL/GenBank/DDBJ databases">
        <title>WGS assembly of Panicum hallii var. hallii HAL2.</title>
        <authorList>
            <person name="Lovell J."/>
            <person name="Jenkins J."/>
            <person name="Lowry D."/>
            <person name="Mamidi S."/>
            <person name="Sreedasyam A."/>
            <person name="Weng X."/>
            <person name="Barry K."/>
            <person name="Bonette J."/>
            <person name="Campitelli B."/>
            <person name="Daum C."/>
            <person name="Gordon S."/>
            <person name="Gould B."/>
            <person name="Lipzen A."/>
            <person name="MacQueen A."/>
            <person name="Palacio-Mejia J."/>
            <person name="Plott C."/>
            <person name="Shakirov E."/>
            <person name="Shu S."/>
            <person name="Yoshinaga Y."/>
            <person name="Zane M."/>
            <person name="Rokhsar D."/>
            <person name="Grimwood J."/>
            <person name="Schmutz J."/>
            <person name="Juenger T."/>
        </authorList>
    </citation>
    <scope>NUCLEOTIDE SEQUENCE [LARGE SCALE GENOMIC DNA]</scope>
    <source>
        <strain evidence="3">cv. HAL2</strain>
    </source>
</reference>
<evidence type="ECO:0000313" key="2">
    <source>
        <dbReference type="EMBL" id="PUZ71249.1"/>
    </source>
</evidence>
<dbReference type="AlphaFoldDB" id="A0A2T7ETT8"/>
<gene>
    <name evidence="2" type="ORF">GQ55_2G299600</name>
</gene>
<dbReference type="Proteomes" id="UP000244336">
    <property type="component" value="Chromosome 2"/>
</dbReference>
<dbReference type="EMBL" id="CM009750">
    <property type="protein sequence ID" value="PUZ71249.1"/>
    <property type="molecule type" value="Genomic_DNA"/>
</dbReference>
<dbReference type="Gramene" id="PUZ71249">
    <property type="protein sequence ID" value="PUZ71249"/>
    <property type="gene ID" value="GQ55_2G299600"/>
</dbReference>
<name>A0A2T7ETT8_9POAL</name>
<evidence type="ECO:0000256" key="1">
    <source>
        <dbReference type="SAM" id="MobiDB-lite"/>
    </source>
</evidence>
<keyword evidence="3" id="KW-1185">Reference proteome</keyword>
<feature type="region of interest" description="Disordered" evidence="1">
    <location>
        <begin position="1"/>
        <end position="193"/>
    </location>
</feature>
<feature type="compositionally biased region" description="Basic residues" evidence="1">
    <location>
        <begin position="39"/>
        <end position="50"/>
    </location>
</feature>
<proteinExistence type="predicted"/>
<evidence type="ECO:0000313" key="3">
    <source>
        <dbReference type="Proteomes" id="UP000244336"/>
    </source>
</evidence>
<accession>A0A2T7ETT8</accession>
<organism evidence="2 3">
    <name type="scientific">Panicum hallii var. hallii</name>
    <dbReference type="NCBI Taxonomy" id="1504633"/>
    <lineage>
        <taxon>Eukaryota</taxon>
        <taxon>Viridiplantae</taxon>
        <taxon>Streptophyta</taxon>
        <taxon>Embryophyta</taxon>
        <taxon>Tracheophyta</taxon>
        <taxon>Spermatophyta</taxon>
        <taxon>Magnoliopsida</taxon>
        <taxon>Liliopsida</taxon>
        <taxon>Poales</taxon>
        <taxon>Poaceae</taxon>
        <taxon>PACMAD clade</taxon>
        <taxon>Panicoideae</taxon>
        <taxon>Panicodae</taxon>
        <taxon>Paniceae</taxon>
        <taxon>Panicinae</taxon>
        <taxon>Panicum</taxon>
        <taxon>Panicum sect. Panicum</taxon>
    </lineage>
</organism>